<gene>
    <name evidence="2" type="ORF">DWY25_09310</name>
</gene>
<dbReference type="Proteomes" id="UP000284178">
    <property type="component" value="Unassembled WGS sequence"/>
</dbReference>
<proteinExistence type="predicted"/>
<evidence type="ECO:0000313" key="2">
    <source>
        <dbReference type="EMBL" id="RGR74000.1"/>
    </source>
</evidence>
<evidence type="ECO:0000256" key="1">
    <source>
        <dbReference type="PROSITE-ProRule" id="PRU00339"/>
    </source>
</evidence>
<comment type="caution">
    <text evidence="2">The sequence shown here is derived from an EMBL/GenBank/DDBJ whole genome shotgun (WGS) entry which is preliminary data.</text>
</comment>
<feature type="repeat" description="TPR" evidence="1">
    <location>
        <begin position="73"/>
        <end position="106"/>
    </location>
</feature>
<dbReference type="PROSITE" id="PS50005">
    <property type="entry name" value="TPR"/>
    <property type="match status" value="1"/>
</dbReference>
<keyword evidence="1" id="KW-0802">TPR repeat</keyword>
<keyword evidence="3" id="KW-1185">Reference proteome</keyword>
<dbReference type="AlphaFoldDB" id="A0A412G0N8"/>
<dbReference type="InterPro" id="IPR011990">
    <property type="entry name" value="TPR-like_helical_dom_sf"/>
</dbReference>
<dbReference type="SUPFAM" id="SSF48452">
    <property type="entry name" value="TPR-like"/>
    <property type="match status" value="1"/>
</dbReference>
<name>A0A412G0N8_9FIRM</name>
<sequence length="487" mass="54993">MDLGKQIELWNENEQYSQIIHAIEALEENQLTPELISELAKAYNNAADSNDQASFEKAIALLKTVEEPLGKDHNWNFRMAYAYYYLDQEGPALNYFERALEARPGDEDTLAFIEDCRRRLALPRFEKPFRTRVQESWRLFESEEQVLRVRMRNRIESEEIISQTTRLLHPAFSEIAFEMGCNQDHYDLILTPEGDRVRLIALDYYQKQMPESLKKHWNVMVGRQPAPKAALRIAGQEISADEVQVWITEHREKSVSLAISCPSLAGLMAENENQVWWILSILIDQTLGEIAAMAVIDEVKLVSQPQSDAGMTLAELPEALRALGLDLNRDPARVLNSYTAYRMEPSEERLKQVRGDVTVGSTCCPVLIQQYLQGMTQAVDDLHKEGIAAGFFYYPIDGFQGEDRAKAILDFRDELEAKISEKAGTDAAAWLGGASGINCGYLDFIAWDLKAVLDAAVAVFETSPVAWAAFQAFRTNVGGILLKSDEE</sequence>
<dbReference type="GeneID" id="83015598"/>
<dbReference type="InterPro" id="IPR019734">
    <property type="entry name" value="TPR_rpt"/>
</dbReference>
<evidence type="ECO:0000313" key="3">
    <source>
        <dbReference type="Proteomes" id="UP000284178"/>
    </source>
</evidence>
<reference evidence="2 3" key="1">
    <citation type="submission" date="2018-08" db="EMBL/GenBank/DDBJ databases">
        <title>A genome reference for cultivated species of the human gut microbiota.</title>
        <authorList>
            <person name="Zou Y."/>
            <person name="Xue W."/>
            <person name="Luo G."/>
        </authorList>
    </citation>
    <scope>NUCLEOTIDE SEQUENCE [LARGE SCALE GENOMIC DNA]</scope>
    <source>
        <strain evidence="2 3">AF24-29</strain>
    </source>
</reference>
<dbReference type="RefSeq" id="WP_117895007.1">
    <property type="nucleotide sequence ID" value="NZ_CABJCV010000010.1"/>
</dbReference>
<dbReference type="Gene3D" id="1.25.40.10">
    <property type="entry name" value="Tetratricopeptide repeat domain"/>
    <property type="match status" value="1"/>
</dbReference>
<evidence type="ECO:0008006" key="4">
    <source>
        <dbReference type="Google" id="ProtNLM"/>
    </source>
</evidence>
<accession>A0A412G0N8</accession>
<dbReference type="EMBL" id="QRUP01000010">
    <property type="protein sequence ID" value="RGR74000.1"/>
    <property type="molecule type" value="Genomic_DNA"/>
</dbReference>
<protein>
    <recommendedName>
        <fullName evidence="4">Tetratricopeptide repeat protein</fullName>
    </recommendedName>
</protein>
<organism evidence="2 3">
    <name type="scientific">Holdemania filiformis</name>
    <dbReference type="NCBI Taxonomy" id="61171"/>
    <lineage>
        <taxon>Bacteria</taxon>
        <taxon>Bacillati</taxon>
        <taxon>Bacillota</taxon>
        <taxon>Erysipelotrichia</taxon>
        <taxon>Erysipelotrichales</taxon>
        <taxon>Erysipelotrichaceae</taxon>
        <taxon>Holdemania</taxon>
    </lineage>
</organism>